<dbReference type="AlphaFoldDB" id="A0A937D1T1"/>
<evidence type="ECO:0000256" key="1">
    <source>
        <dbReference type="ARBA" id="ARBA00005417"/>
    </source>
</evidence>
<dbReference type="GO" id="GO:0016887">
    <property type="term" value="F:ATP hydrolysis activity"/>
    <property type="evidence" value="ECO:0007669"/>
    <property type="project" value="InterPro"/>
</dbReference>
<dbReference type="InterPro" id="IPR050166">
    <property type="entry name" value="ABC_transporter_ATP-bind"/>
</dbReference>
<evidence type="ECO:0000256" key="6">
    <source>
        <dbReference type="SAM" id="MobiDB-lite"/>
    </source>
</evidence>
<dbReference type="PROSITE" id="PS50893">
    <property type="entry name" value="ABC_TRANSPORTER_2"/>
    <property type="match status" value="1"/>
</dbReference>
<dbReference type="InterPro" id="IPR017871">
    <property type="entry name" value="ABC_transporter-like_CS"/>
</dbReference>
<name>A0A937D1T1_9BURK</name>
<comment type="caution">
    <text evidence="8">The sequence shown here is derived from an EMBL/GenBank/DDBJ whole genome shotgun (WGS) entry which is preliminary data.</text>
</comment>
<reference evidence="8" key="1">
    <citation type="submission" date="2021-01" db="EMBL/GenBank/DDBJ databases">
        <title>Ramlibacter sp. strain AW1 16S ribosomal RNA gene Genome sequencing and assembly.</title>
        <authorList>
            <person name="Kang M."/>
        </authorList>
    </citation>
    <scope>NUCLEOTIDE SEQUENCE</scope>
    <source>
        <strain evidence="8">AW1</strain>
    </source>
</reference>
<feature type="region of interest" description="Disordered" evidence="6">
    <location>
        <begin position="1"/>
        <end position="25"/>
    </location>
</feature>
<dbReference type="InterPro" id="IPR003593">
    <property type="entry name" value="AAA+_ATPase"/>
</dbReference>
<evidence type="ECO:0000259" key="7">
    <source>
        <dbReference type="PROSITE" id="PS50893"/>
    </source>
</evidence>
<sequence length="279" mass="30281">MEMRTAEGLRVLDAERAPGQQPMGAAPKLQVKGVSLSFPQAGGGRVEVLQGVDLSLGEGEFCSIVGPSGCGKSTLLSVISGLIPPDAGSCELDGKPITLGNPAVGYMFQSDTLLPWATALENVRFPLDAVGRKDDGLCLSLLKKVGVGAFAQAYPWQLSGGMRKRVQLARLLAQQPKVLLMDEPFGALDAQTRLLMQEELLRLWDSTGLTVLFVTHDLSEAIALSDRVMLFTNRPGSIKEEYPVPIERPRAIETIVQHPAYNSLFVQVWQSLRKEITLE</sequence>
<dbReference type="SUPFAM" id="SSF52540">
    <property type="entry name" value="P-loop containing nucleoside triphosphate hydrolases"/>
    <property type="match status" value="1"/>
</dbReference>
<dbReference type="Proteomes" id="UP000613011">
    <property type="component" value="Unassembled WGS sequence"/>
</dbReference>
<dbReference type="Gene3D" id="3.40.50.300">
    <property type="entry name" value="P-loop containing nucleotide triphosphate hydrolases"/>
    <property type="match status" value="1"/>
</dbReference>
<dbReference type="RefSeq" id="WP_201682145.1">
    <property type="nucleotide sequence ID" value="NZ_JAEQNA010000001.1"/>
</dbReference>
<dbReference type="EMBL" id="JAEQNA010000001">
    <property type="protein sequence ID" value="MBL0419090.1"/>
    <property type="molecule type" value="Genomic_DNA"/>
</dbReference>
<organism evidence="8 9">
    <name type="scientific">Ramlibacter aurantiacus</name>
    <dbReference type="NCBI Taxonomy" id="2801330"/>
    <lineage>
        <taxon>Bacteria</taxon>
        <taxon>Pseudomonadati</taxon>
        <taxon>Pseudomonadota</taxon>
        <taxon>Betaproteobacteria</taxon>
        <taxon>Burkholderiales</taxon>
        <taxon>Comamonadaceae</taxon>
        <taxon>Ramlibacter</taxon>
    </lineage>
</organism>
<proteinExistence type="inferred from homology"/>
<comment type="similarity">
    <text evidence="1">Belongs to the ABC transporter superfamily.</text>
</comment>
<dbReference type="GO" id="GO:0005524">
    <property type="term" value="F:ATP binding"/>
    <property type="evidence" value="ECO:0007669"/>
    <property type="project" value="UniProtKB-KW"/>
</dbReference>
<feature type="compositionally biased region" description="Basic and acidic residues" evidence="6">
    <location>
        <begin position="1"/>
        <end position="16"/>
    </location>
</feature>
<evidence type="ECO:0000313" key="9">
    <source>
        <dbReference type="Proteomes" id="UP000613011"/>
    </source>
</evidence>
<dbReference type="Pfam" id="PF00005">
    <property type="entry name" value="ABC_tran"/>
    <property type="match status" value="1"/>
</dbReference>
<evidence type="ECO:0000256" key="5">
    <source>
        <dbReference type="ARBA" id="ARBA00022840"/>
    </source>
</evidence>
<dbReference type="InterPro" id="IPR027417">
    <property type="entry name" value="P-loop_NTPase"/>
</dbReference>
<keyword evidence="4" id="KW-0547">Nucleotide-binding</keyword>
<dbReference type="InterPro" id="IPR003439">
    <property type="entry name" value="ABC_transporter-like_ATP-bd"/>
</dbReference>
<gene>
    <name evidence="8" type="ORF">JI739_01900</name>
</gene>
<dbReference type="PANTHER" id="PTHR42788:SF13">
    <property type="entry name" value="ALIPHATIC SULFONATES IMPORT ATP-BINDING PROTEIN SSUB"/>
    <property type="match status" value="1"/>
</dbReference>
<keyword evidence="9" id="KW-1185">Reference proteome</keyword>
<dbReference type="PROSITE" id="PS00211">
    <property type="entry name" value="ABC_TRANSPORTER_1"/>
    <property type="match status" value="1"/>
</dbReference>
<keyword evidence="5 8" id="KW-0067">ATP-binding</keyword>
<feature type="domain" description="ABC transporter" evidence="7">
    <location>
        <begin position="29"/>
        <end position="258"/>
    </location>
</feature>
<dbReference type="PANTHER" id="PTHR42788">
    <property type="entry name" value="TAURINE IMPORT ATP-BINDING PROTEIN-RELATED"/>
    <property type="match status" value="1"/>
</dbReference>
<dbReference type="SMART" id="SM00382">
    <property type="entry name" value="AAA"/>
    <property type="match status" value="1"/>
</dbReference>
<keyword evidence="3" id="KW-1003">Cell membrane</keyword>
<protein>
    <submittedName>
        <fullName evidence="8">ABC transporter ATP-binding protein</fullName>
    </submittedName>
</protein>
<evidence type="ECO:0000313" key="8">
    <source>
        <dbReference type="EMBL" id="MBL0419090.1"/>
    </source>
</evidence>
<keyword evidence="2" id="KW-0813">Transport</keyword>
<evidence type="ECO:0000256" key="2">
    <source>
        <dbReference type="ARBA" id="ARBA00022448"/>
    </source>
</evidence>
<dbReference type="CDD" id="cd03293">
    <property type="entry name" value="ABC_NrtD_SsuB_transporters"/>
    <property type="match status" value="1"/>
</dbReference>
<evidence type="ECO:0000256" key="3">
    <source>
        <dbReference type="ARBA" id="ARBA00022475"/>
    </source>
</evidence>
<accession>A0A937D1T1</accession>
<evidence type="ECO:0000256" key="4">
    <source>
        <dbReference type="ARBA" id="ARBA00022741"/>
    </source>
</evidence>
<keyword evidence="3" id="KW-0472">Membrane</keyword>